<dbReference type="PANTHER" id="PTHR22617:SF23">
    <property type="entry name" value="CHEMOTAXIS PROTEIN CHEW"/>
    <property type="match status" value="1"/>
</dbReference>
<accession>A0A096BHZ5</accession>
<reference evidence="2 3" key="1">
    <citation type="submission" date="2013-12" db="EMBL/GenBank/DDBJ databases">
        <title>Draft genome sequence of Caloranaerobacter sp. H53214.</title>
        <authorList>
            <person name="Jiang L.J."/>
            <person name="Shao Z.Z."/>
            <person name="Long M.N."/>
        </authorList>
    </citation>
    <scope>NUCLEOTIDE SEQUENCE [LARGE SCALE GENOMIC DNA]</scope>
    <source>
        <strain evidence="2 3">H53214</strain>
    </source>
</reference>
<name>A0A096BHZ5_9FIRM</name>
<evidence type="ECO:0000313" key="2">
    <source>
        <dbReference type="EMBL" id="KGG80825.1"/>
    </source>
</evidence>
<dbReference type="PANTHER" id="PTHR22617">
    <property type="entry name" value="CHEMOTAXIS SENSOR HISTIDINE KINASE-RELATED"/>
    <property type="match status" value="1"/>
</dbReference>
<comment type="caution">
    <text evidence="2">The sequence shown here is derived from an EMBL/GenBank/DDBJ whole genome shotgun (WGS) entry which is preliminary data.</text>
</comment>
<dbReference type="AlphaFoldDB" id="A0A096BHZ5"/>
<proteinExistence type="predicted"/>
<dbReference type="InterPro" id="IPR039315">
    <property type="entry name" value="CheW"/>
</dbReference>
<organism evidence="2 3">
    <name type="scientific">Caloranaerobacter azorensis H53214</name>
    <dbReference type="NCBI Taxonomy" id="1156417"/>
    <lineage>
        <taxon>Bacteria</taxon>
        <taxon>Bacillati</taxon>
        <taxon>Bacillota</taxon>
        <taxon>Tissierellia</taxon>
        <taxon>Tissierellales</taxon>
        <taxon>Thermohalobacteraceae</taxon>
        <taxon>Caloranaerobacter</taxon>
    </lineage>
</organism>
<dbReference type="Gene3D" id="2.30.30.40">
    <property type="entry name" value="SH3 Domains"/>
    <property type="match status" value="1"/>
</dbReference>
<protein>
    <submittedName>
        <fullName evidence="2">Chemotaxis protein CheW</fullName>
    </submittedName>
</protein>
<gene>
    <name evidence="2" type="ORF">Y919_03950</name>
</gene>
<dbReference type="InterPro" id="IPR002545">
    <property type="entry name" value="CheW-lke_dom"/>
</dbReference>
<dbReference type="Gene3D" id="2.40.50.180">
    <property type="entry name" value="CheA-289, Domain 4"/>
    <property type="match status" value="1"/>
</dbReference>
<dbReference type="SMART" id="SM00260">
    <property type="entry name" value="CheW"/>
    <property type="match status" value="1"/>
</dbReference>
<evidence type="ECO:0000313" key="3">
    <source>
        <dbReference type="Proteomes" id="UP000029622"/>
    </source>
</evidence>
<dbReference type="GO" id="GO:0007165">
    <property type="term" value="P:signal transduction"/>
    <property type="evidence" value="ECO:0007669"/>
    <property type="project" value="InterPro"/>
</dbReference>
<dbReference type="GO" id="GO:0006935">
    <property type="term" value="P:chemotaxis"/>
    <property type="evidence" value="ECO:0007669"/>
    <property type="project" value="InterPro"/>
</dbReference>
<dbReference type="InterPro" id="IPR036061">
    <property type="entry name" value="CheW-like_dom_sf"/>
</dbReference>
<dbReference type="CDD" id="cd00732">
    <property type="entry name" value="CheW"/>
    <property type="match status" value="1"/>
</dbReference>
<dbReference type="PROSITE" id="PS50851">
    <property type="entry name" value="CHEW"/>
    <property type="match status" value="1"/>
</dbReference>
<dbReference type="GO" id="GO:0005829">
    <property type="term" value="C:cytosol"/>
    <property type="evidence" value="ECO:0007669"/>
    <property type="project" value="TreeGrafter"/>
</dbReference>
<evidence type="ECO:0000259" key="1">
    <source>
        <dbReference type="PROSITE" id="PS50851"/>
    </source>
</evidence>
<dbReference type="Pfam" id="PF01584">
    <property type="entry name" value="CheW"/>
    <property type="match status" value="1"/>
</dbReference>
<dbReference type="STRING" id="1156417.Y919_03950"/>
<dbReference type="SUPFAM" id="SSF50341">
    <property type="entry name" value="CheW-like"/>
    <property type="match status" value="1"/>
</dbReference>
<dbReference type="Proteomes" id="UP000029622">
    <property type="component" value="Unassembled WGS sequence"/>
</dbReference>
<dbReference type="EMBL" id="AZTB01000013">
    <property type="protein sequence ID" value="KGG80825.1"/>
    <property type="molecule type" value="Genomic_DNA"/>
</dbReference>
<feature type="domain" description="CheW-like" evidence="1">
    <location>
        <begin position="2"/>
        <end position="137"/>
    </location>
</feature>
<sequence>MLNQYVLFKLEEESYGIEIEYVKTIEKISNITRVPNTKPYVKGVINLRGEVIPVIDLRERFGLPIRDYNNDTRVVIVSIQDYIIGLIVDSSSEVIYLNDNEVDNPPVVGEVNTVEFIKGIGKKDGKLIMLLNLKKVL</sequence>